<keyword evidence="3" id="KW-1185">Reference proteome</keyword>
<protein>
    <submittedName>
        <fullName evidence="2">Uncharacterized protein</fullName>
    </submittedName>
</protein>
<evidence type="ECO:0000313" key="3">
    <source>
        <dbReference type="Proteomes" id="UP000605970"/>
    </source>
</evidence>
<evidence type="ECO:0000313" key="2">
    <source>
        <dbReference type="EMBL" id="KAF7640476.1"/>
    </source>
</evidence>
<dbReference type="Proteomes" id="UP000605970">
    <property type="component" value="Unassembled WGS sequence"/>
</dbReference>
<dbReference type="AlphaFoldDB" id="A0A8T0A584"/>
<organism evidence="2 3">
    <name type="scientific">Meloidogyne graminicola</name>
    <dbReference type="NCBI Taxonomy" id="189291"/>
    <lineage>
        <taxon>Eukaryota</taxon>
        <taxon>Metazoa</taxon>
        <taxon>Ecdysozoa</taxon>
        <taxon>Nematoda</taxon>
        <taxon>Chromadorea</taxon>
        <taxon>Rhabditida</taxon>
        <taxon>Tylenchina</taxon>
        <taxon>Tylenchomorpha</taxon>
        <taxon>Tylenchoidea</taxon>
        <taxon>Meloidogynidae</taxon>
        <taxon>Meloidogyninae</taxon>
        <taxon>Meloidogyne</taxon>
    </lineage>
</organism>
<dbReference type="EMBL" id="JABEBT010000001">
    <property type="protein sequence ID" value="KAF7640476.1"/>
    <property type="molecule type" value="Genomic_DNA"/>
</dbReference>
<comment type="caution">
    <text evidence="2">The sequence shown here is derived from an EMBL/GenBank/DDBJ whole genome shotgun (WGS) entry which is preliminary data.</text>
</comment>
<dbReference type="OrthoDB" id="5842845at2759"/>
<sequence length="75" mass="8518">MLQNILIILFCFLLIDNSVKSALPPKYLGLCNWKDCVGEKEEGTHKSLCLPETKPEACPQETWEQLIETNELPPC</sequence>
<keyword evidence="1" id="KW-0732">Signal</keyword>
<accession>A0A8T0A584</accession>
<reference evidence="2" key="1">
    <citation type="journal article" date="2020" name="Ecol. Evol.">
        <title>Genome structure and content of the rice root-knot nematode (Meloidogyne graminicola).</title>
        <authorList>
            <person name="Phan N.T."/>
            <person name="Danchin E.G.J."/>
            <person name="Klopp C."/>
            <person name="Perfus-Barbeoch L."/>
            <person name="Kozlowski D.K."/>
            <person name="Koutsovoulos G.D."/>
            <person name="Lopez-Roques C."/>
            <person name="Bouchez O."/>
            <person name="Zahm M."/>
            <person name="Besnard G."/>
            <person name="Bellafiore S."/>
        </authorList>
    </citation>
    <scope>NUCLEOTIDE SEQUENCE</scope>
    <source>
        <strain evidence="2">VN-18</strain>
    </source>
</reference>
<gene>
    <name evidence="2" type="ORF">Mgra_00000297</name>
</gene>
<name>A0A8T0A584_9BILA</name>
<proteinExistence type="predicted"/>
<feature type="signal peptide" evidence="1">
    <location>
        <begin position="1"/>
        <end position="21"/>
    </location>
</feature>
<feature type="chain" id="PRO_5035941421" evidence="1">
    <location>
        <begin position="22"/>
        <end position="75"/>
    </location>
</feature>
<evidence type="ECO:0000256" key="1">
    <source>
        <dbReference type="SAM" id="SignalP"/>
    </source>
</evidence>